<feature type="region of interest" description="Disordered" evidence="1">
    <location>
        <begin position="1"/>
        <end position="98"/>
    </location>
</feature>
<evidence type="ECO:0000313" key="2">
    <source>
        <dbReference type="EMBL" id="WAQ80833.1"/>
    </source>
</evidence>
<feature type="region of interest" description="Disordered" evidence="1">
    <location>
        <begin position="132"/>
        <end position="196"/>
    </location>
</feature>
<feature type="compositionally biased region" description="Low complexity" evidence="1">
    <location>
        <begin position="137"/>
        <end position="148"/>
    </location>
</feature>
<evidence type="ECO:0000313" key="3">
    <source>
        <dbReference type="Proteomes" id="UP001164743"/>
    </source>
</evidence>
<dbReference type="GeneID" id="77806065"/>
<evidence type="ECO:0000256" key="1">
    <source>
        <dbReference type="SAM" id="MobiDB-lite"/>
    </source>
</evidence>
<accession>A0ABY7C8Z7</accession>
<protein>
    <submittedName>
        <fullName evidence="2">Uncharacterized protein</fullName>
    </submittedName>
</protein>
<keyword evidence="3" id="KW-1185">Reference proteome</keyword>
<organism evidence="2 3">
    <name type="scientific">Puccinia triticina</name>
    <dbReference type="NCBI Taxonomy" id="208348"/>
    <lineage>
        <taxon>Eukaryota</taxon>
        <taxon>Fungi</taxon>
        <taxon>Dikarya</taxon>
        <taxon>Basidiomycota</taxon>
        <taxon>Pucciniomycotina</taxon>
        <taxon>Pucciniomycetes</taxon>
        <taxon>Pucciniales</taxon>
        <taxon>Pucciniaceae</taxon>
        <taxon>Puccinia</taxon>
    </lineage>
</organism>
<name>A0ABY7C8Z7_9BASI</name>
<sequence length="196" mass="20572">MANEPAQSDGLSFLNESAIDTPTNNSPDAPIQATYTEKAVKPPIQAPSTKDLVKTGLIFEGSSVNELASRPGDSTSKTTEDDRSPPPPAQGIANSAHQTPLIAPSIVLLDGPPSSWDSNSAHLTASIAPSIVLLDGPPSSWESSAPAEGQARQPVFPDVVLLDGPPSSWDSNSALRKRAQTPNYPPPPTPRPRRSK</sequence>
<feature type="compositionally biased region" description="Polar residues" evidence="1">
    <location>
        <begin position="1"/>
        <end position="27"/>
    </location>
</feature>
<dbReference type="RefSeq" id="XP_053016388.1">
    <property type="nucleotide sequence ID" value="XM_053165170.1"/>
</dbReference>
<feature type="compositionally biased region" description="Polar residues" evidence="1">
    <location>
        <begin position="62"/>
        <end position="77"/>
    </location>
</feature>
<dbReference type="Proteomes" id="UP001164743">
    <property type="component" value="Chromosome 1A"/>
</dbReference>
<gene>
    <name evidence="2" type="ORF">PtA15_1A171</name>
</gene>
<proteinExistence type="predicted"/>
<dbReference type="EMBL" id="CP110421">
    <property type="protein sequence ID" value="WAQ80833.1"/>
    <property type="molecule type" value="Genomic_DNA"/>
</dbReference>
<reference evidence="2" key="1">
    <citation type="submission" date="2022-10" db="EMBL/GenBank/DDBJ databases">
        <title>Puccinia triticina Genome sequencing and assembly.</title>
        <authorList>
            <person name="Li C."/>
        </authorList>
    </citation>
    <scope>NUCLEOTIDE SEQUENCE</scope>
    <source>
        <strain evidence="2">Pt15</strain>
    </source>
</reference>